<accession>A0A4Q7LE77</accession>
<dbReference type="Gene3D" id="3.30.70.270">
    <property type="match status" value="1"/>
</dbReference>
<dbReference type="InterPro" id="IPR052155">
    <property type="entry name" value="Biofilm_reg_signaling"/>
</dbReference>
<dbReference type="InterPro" id="IPR001610">
    <property type="entry name" value="PAC"/>
</dbReference>
<dbReference type="SUPFAM" id="SSF55073">
    <property type="entry name" value="Nucleotide cyclase"/>
    <property type="match status" value="1"/>
</dbReference>
<dbReference type="Proteomes" id="UP000293433">
    <property type="component" value="Unassembled WGS sequence"/>
</dbReference>
<name>A0A4Q7LE77_9BURK</name>
<dbReference type="SMART" id="SM00086">
    <property type="entry name" value="PAC"/>
    <property type="match status" value="2"/>
</dbReference>
<dbReference type="FunFam" id="3.30.70.270:FF:000001">
    <property type="entry name" value="Diguanylate cyclase domain protein"/>
    <property type="match status" value="1"/>
</dbReference>
<feature type="domain" description="PAS" evidence="1">
    <location>
        <begin position="20"/>
        <end position="62"/>
    </location>
</feature>
<dbReference type="InterPro" id="IPR000014">
    <property type="entry name" value="PAS"/>
</dbReference>
<evidence type="ECO:0000259" key="3">
    <source>
        <dbReference type="PROSITE" id="PS50887"/>
    </source>
</evidence>
<dbReference type="AlphaFoldDB" id="A0A4Q7LE77"/>
<dbReference type="PROSITE" id="PS50887">
    <property type="entry name" value="GGDEF"/>
    <property type="match status" value="1"/>
</dbReference>
<dbReference type="PANTHER" id="PTHR44757">
    <property type="entry name" value="DIGUANYLATE CYCLASE DGCP"/>
    <property type="match status" value="1"/>
</dbReference>
<dbReference type="InterPro" id="IPR000160">
    <property type="entry name" value="GGDEF_dom"/>
</dbReference>
<keyword evidence="5" id="KW-1185">Reference proteome</keyword>
<dbReference type="SMART" id="SM00091">
    <property type="entry name" value="PAS"/>
    <property type="match status" value="2"/>
</dbReference>
<dbReference type="PANTHER" id="PTHR44757:SF2">
    <property type="entry name" value="BIOFILM ARCHITECTURE MAINTENANCE PROTEIN MBAA"/>
    <property type="match status" value="1"/>
</dbReference>
<sequence length="435" mass="48325">MGHVAGEGARMRDLPAAAALFDQMADAVYLLDPQSSHVVWANRAAWEVLGLTAEQVLDHSVLSLQMDVIGMPQWTEIAEVIRRQPPYVFIGRHRHREGHEVPVEVVTTCFMLDGREYFLSVARDVTLRLSLEREVRERQHQLSFALNEAIDGLWDWDMASGELYFSPQLKRMLGYGPDEMAPVLSTWSGNVHPDDAAQVMRVLTDHLEGRRSRYEAEYRLRNRNGHYLWVSDRGRVCERDVSGAPTRVVGMVQDITDQKMLQFKLEELAANDTLTGLSNRRHGEAFLDSQLALCARVGMPLGLCLVDIDHFKVVNDLHGHLLGDRVLRAVAQAMAGELRRSDLAYRWGGDEFVVVCPDTGLPELRQVAEKVRAALLAIDGAALGLSTISASIGVAVYPDHGEDVPTLMASADAALYLAKAAGRDRIEVARPMDSA</sequence>
<dbReference type="InterPro" id="IPR043128">
    <property type="entry name" value="Rev_trsase/Diguanyl_cyclase"/>
</dbReference>
<gene>
    <name evidence="4" type="ORF">EV685_3442</name>
</gene>
<dbReference type="PROSITE" id="PS50112">
    <property type="entry name" value="PAS"/>
    <property type="match status" value="2"/>
</dbReference>
<dbReference type="Gene3D" id="3.30.450.20">
    <property type="entry name" value="PAS domain"/>
    <property type="match status" value="2"/>
</dbReference>
<dbReference type="PROSITE" id="PS50113">
    <property type="entry name" value="PAC"/>
    <property type="match status" value="1"/>
</dbReference>
<dbReference type="SMART" id="SM00267">
    <property type="entry name" value="GGDEF"/>
    <property type="match status" value="1"/>
</dbReference>
<dbReference type="EMBL" id="SGWV01000011">
    <property type="protein sequence ID" value="RZS52251.1"/>
    <property type="molecule type" value="Genomic_DNA"/>
</dbReference>
<proteinExistence type="predicted"/>
<evidence type="ECO:0000259" key="2">
    <source>
        <dbReference type="PROSITE" id="PS50113"/>
    </source>
</evidence>
<dbReference type="CDD" id="cd00130">
    <property type="entry name" value="PAS"/>
    <property type="match status" value="2"/>
</dbReference>
<dbReference type="SUPFAM" id="SSF55785">
    <property type="entry name" value="PYP-like sensor domain (PAS domain)"/>
    <property type="match status" value="2"/>
</dbReference>
<dbReference type="Pfam" id="PF08447">
    <property type="entry name" value="PAS_3"/>
    <property type="match status" value="1"/>
</dbReference>
<evidence type="ECO:0000313" key="4">
    <source>
        <dbReference type="EMBL" id="RZS52251.1"/>
    </source>
</evidence>
<evidence type="ECO:0000313" key="5">
    <source>
        <dbReference type="Proteomes" id="UP000293433"/>
    </source>
</evidence>
<dbReference type="InterPro" id="IPR035965">
    <property type="entry name" value="PAS-like_dom_sf"/>
</dbReference>
<organism evidence="4 5">
    <name type="scientific">Sphaerotilus mobilis</name>
    <dbReference type="NCBI Taxonomy" id="47994"/>
    <lineage>
        <taxon>Bacteria</taxon>
        <taxon>Pseudomonadati</taxon>
        <taxon>Pseudomonadota</taxon>
        <taxon>Betaproteobacteria</taxon>
        <taxon>Burkholderiales</taxon>
        <taxon>Sphaerotilaceae</taxon>
        <taxon>Sphaerotilus</taxon>
    </lineage>
</organism>
<feature type="domain" description="PAS" evidence="1">
    <location>
        <begin position="138"/>
        <end position="210"/>
    </location>
</feature>
<dbReference type="Pfam" id="PF13426">
    <property type="entry name" value="PAS_9"/>
    <property type="match status" value="1"/>
</dbReference>
<reference evidence="4 5" key="1">
    <citation type="submission" date="2019-02" db="EMBL/GenBank/DDBJ databases">
        <title>Genomic Encyclopedia of Type Strains, Phase IV (KMG-IV): sequencing the most valuable type-strain genomes for metagenomic binning, comparative biology and taxonomic classification.</title>
        <authorList>
            <person name="Goeker M."/>
        </authorList>
    </citation>
    <scope>NUCLEOTIDE SEQUENCE [LARGE SCALE GENOMIC DNA]</scope>
    <source>
        <strain evidence="4 5">DSM 10617</strain>
    </source>
</reference>
<dbReference type="InterPro" id="IPR029787">
    <property type="entry name" value="Nucleotide_cyclase"/>
</dbReference>
<evidence type="ECO:0000259" key="1">
    <source>
        <dbReference type="PROSITE" id="PS50112"/>
    </source>
</evidence>
<feature type="domain" description="GGDEF" evidence="3">
    <location>
        <begin position="299"/>
        <end position="431"/>
    </location>
</feature>
<dbReference type="GO" id="GO:0003824">
    <property type="term" value="F:catalytic activity"/>
    <property type="evidence" value="ECO:0007669"/>
    <property type="project" value="UniProtKB-ARBA"/>
</dbReference>
<protein>
    <submittedName>
        <fullName evidence="4">PAS domain S-box-containing protein/diguanylate cyclase (GGDEF)-like protein</fullName>
    </submittedName>
</protein>
<dbReference type="Pfam" id="PF00990">
    <property type="entry name" value="GGDEF"/>
    <property type="match status" value="1"/>
</dbReference>
<dbReference type="InterPro" id="IPR000700">
    <property type="entry name" value="PAS-assoc_C"/>
</dbReference>
<feature type="domain" description="PAC" evidence="2">
    <location>
        <begin position="214"/>
        <end position="267"/>
    </location>
</feature>
<dbReference type="CDD" id="cd01949">
    <property type="entry name" value="GGDEF"/>
    <property type="match status" value="1"/>
</dbReference>
<dbReference type="NCBIfam" id="TIGR00254">
    <property type="entry name" value="GGDEF"/>
    <property type="match status" value="1"/>
</dbReference>
<dbReference type="NCBIfam" id="TIGR00229">
    <property type="entry name" value="sensory_box"/>
    <property type="match status" value="2"/>
</dbReference>
<comment type="caution">
    <text evidence="4">The sequence shown here is derived from an EMBL/GenBank/DDBJ whole genome shotgun (WGS) entry which is preliminary data.</text>
</comment>
<dbReference type="InterPro" id="IPR013655">
    <property type="entry name" value="PAS_fold_3"/>
</dbReference>